<dbReference type="GO" id="GO:0016042">
    <property type="term" value="P:lipid catabolic process"/>
    <property type="evidence" value="ECO:0007669"/>
    <property type="project" value="InterPro"/>
</dbReference>
<proteinExistence type="predicted"/>
<evidence type="ECO:0000313" key="1">
    <source>
        <dbReference type="EMBL" id="GLL15909.1"/>
    </source>
</evidence>
<dbReference type="AlphaFoldDB" id="A0A9W6UGC1"/>
<dbReference type="InterPro" id="IPR029058">
    <property type="entry name" value="AB_hydrolase_fold"/>
</dbReference>
<dbReference type="Pfam" id="PF01674">
    <property type="entry name" value="Lipase_2"/>
    <property type="match status" value="1"/>
</dbReference>
<gene>
    <name evidence="1" type="ORF">GCM10017577_70630</name>
</gene>
<comment type="caution">
    <text evidence="1">The sequence shown here is derived from an EMBL/GenBank/DDBJ whole genome shotgun (WGS) entry which is preliminary data.</text>
</comment>
<dbReference type="RefSeq" id="WP_063739904.1">
    <property type="nucleotide sequence ID" value="NZ_BAAAUZ010000022.1"/>
</dbReference>
<keyword evidence="2" id="KW-1185">Reference proteome</keyword>
<dbReference type="InterPro" id="IPR002918">
    <property type="entry name" value="Lipase_EstA/Esterase_EstB"/>
</dbReference>
<dbReference type="SUPFAM" id="SSF53474">
    <property type="entry name" value="alpha/beta-Hydrolases"/>
    <property type="match status" value="1"/>
</dbReference>
<organism evidence="1 2">
    <name type="scientific">Pseudonocardia halophobica</name>
    <dbReference type="NCBI Taxonomy" id="29401"/>
    <lineage>
        <taxon>Bacteria</taxon>
        <taxon>Bacillati</taxon>
        <taxon>Actinomycetota</taxon>
        <taxon>Actinomycetes</taxon>
        <taxon>Pseudonocardiales</taxon>
        <taxon>Pseudonocardiaceae</taxon>
        <taxon>Pseudonocardia</taxon>
    </lineage>
</organism>
<reference evidence="1" key="1">
    <citation type="journal article" date="2014" name="Int. J. Syst. Evol. Microbiol.">
        <title>Complete genome sequence of Corynebacterium casei LMG S-19264T (=DSM 44701T), isolated from a smear-ripened cheese.</title>
        <authorList>
            <consortium name="US DOE Joint Genome Institute (JGI-PGF)"/>
            <person name="Walter F."/>
            <person name="Albersmeier A."/>
            <person name="Kalinowski J."/>
            <person name="Ruckert C."/>
        </authorList>
    </citation>
    <scope>NUCLEOTIDE SEQUENCE</scope>
    <source>
        <strain evidence="1">VKM Ac-1069</strain>
    </source>
</reference>
<dbReference type="PANTHER" id="PTHR37574:SF1">
    <property type="entry name" value="LIPASE B"/>
    <property type="match status" value="1"/>
</dbReference>
<protein>
    <recommendedName>
        <fullName evidence="3">Lipase</fullName>
    </recommendedName>
</protein>
<sequence>MRNVARAAGARAAGVRTAGVRAALVRGAAVLAAVTVGLGASVATASAEEDGPALQVPEQALAQSLSCTGDLEDADREPVLLIPGTTQTPAEFSWNHARAFAAEGRPFCTVALPDKGMGDIQVAAEYVVSAVRTMSERAGGPVDVVGHSQGGMITRWALKFWPDTRDAVDDLVGLAPSNHGTVVANGICLAPGGCAPAIQQQRADARFIATLNAGRETWDEVDYTVAYTDFDEVVVPNVETPPLLPDAAPPASSALRDGGENVRNVSLQSICPAHPADHLTIGTSDAVSYALVVDALDHDGPADPDRIDRAVCLQPFQPGVDPVTFPTDFAQVLTTVADALVTTPPVATEPPLQPYAESAGAA</sequence>
<name>A0A9W6UGC1_9PSEU</name>
<reference evidence="1" key="2">
    <citation type="submission" date="2023-01" db="EMBL/GenBank/DDBJ databases">
        <authorList>
            <person name="Sun Q."/>
            <person name="Evtushenko L."/>
        </authorList>
    </citation>
    <scope>NUCLEOTIDE SEQUENCE</scope>
    <source>
        <strain evidence="1">VKM Ac-1069</strain>
    </source>
</reference>
<dbReference type="Proteomes" id="UP001143463">
    <property type="component" value="Unassembled WGS sequence"/>
</dbReference>
<evidence type="ECO:0008006" key="3">
    <source>
        <dbReference type="Google" id="ProtNLM"/>
    </source>
</evidence>
<dbReference type="EMBL" id="BSFQ01000059">
    <property type="protein sequence ID" value="GLL15909.1"/>
    <property type="molecule type" value="Genomic_DNA"/>
</dbReference>
<dbReference type="GO" id="GO:0016787">
    <property type="term" value="F:hydrolase activity"/>
    <property type="evidence" value="ECO:0007669"/>
    <property type="project" value="InterPro"/>
</dbReference>
<evidence type="ECO:0000313" key="2">
    <source>
        <dbReference type="Proteomes" id="UP001143463"/>
    </source>
</evidence>
<accession>A0A9W6UGC1</accession>
<dbReference type="Gene3D" id="3.40.50.1820">
    <property type="entry name" value="alpha/beta hydrolase"/>
    <property type="match status" value="1"/>
</dbReference>
<dbReference type="PANTHER" id="PTHR37574">
    <property type="entry name" value="LIPASE B"/>
    <property type="match status" value="1"/>
</dbReference>
<dbReference type="InterPro" id="IPR053228">
    <property type="entry name" value="Stereospecific_Lipase"/>
</dbReference>